<dbReference type="RefSeq" id="WP_106348911.1">
    <property type="nucleotide sequence ID" value="NZ_PVUE01000007.1"/>
</dbReference>
<organism evidence="2 3">
    <name type="scientific">Antricoccus suffuscus</name>
    <dbReference type="NCBI Taxonomy" id="1629062"/>
    <lineage>
        <taxon>Bacteria</taxon>
        <taxon>Bacillati</taxon>
        <taxon>Actinomycetota</taxon>
        <taxon>Actinomycetes</taxon>
        <taxon>Geodermatophilales</taxon>
        <taxon>Antricoccaceae</taxon>
        <taxon>Antricoccus</taxon>
    </lineage>
</organism>
<gene>
    <name evidence="2" type="ORF">CLV47_10784</name>
</gene>
<evidence type="ECO:0000313" key="3">
    <source>
        <dbReference type="Proteomes" id="UP000237752"/>
    </source>
</evidence>
<keyword evidence="3" id="KW-1185">Reference proteome</keyword>
<evidence type="ECO:0000313" key="2">
    <source>
        <dbReference type="EMBL" id="PRZ41957.1"/>
    </source>
</evidence>
<dbReference type="InterPro" id="IPR027417">
    <property type="entry name" value="P-loop_NTPase"/>
</dbReference>
<dbReference type="Proteomes" id="UP000237752">
    <property type="component" value="Unassembled WGS sequence"/>
</dbReference>
<dbReference type="EMBL" id="PVUE01000007">
    <property type="protein sequence ID" value="PRZ41957.1"/>
    <property type="molecule type" value="Genomic_DNA"/>
</dbReference>
<dbReference type="OrthoDB" id="3775353at2"/>
<name>A0A2T1A0E2_9ACTN</name>
<feature type="compositionally biased region" description="Polar residues" evidence="1">
    <location>
        <begin position="218"/>
        <end position="227"/>
    </location>
</feature>
<sequence length="227" mass="23760">MRVVARDVSVDGRYEPLVPPTSLIAEAGTVTYVAGYPGAGCTALGLALTGRITLSSGTVEAENLHAPLPASSALVDSPDVTAPGDELKVRELVAEDLALAGRQSGRKAVRLWLRDRNLEAIAADPIEIVPSATRTSILCALAVERRGVQLLVLDCPDRFGGNPHAWQQIATSYAEAGLAVVVLCDRRSIELLGVAAYAIGATDLPDQPDTPDLPDEPASSTDESPTD</sequence>
<dbReference type="SUPFAM" id="SSF52540">
    <property type="entry name" value="P-loop containing nucleoside triphosphate hydrolases"/>
    <property type="match status" value="1"/>
</dbReference>
<comment type="caution">
    <text evidence="2">The sequence shown here is derived from an EMBL/GenBank/DDBJ whole genome shotgun (WGS) entry which is preliminary data.</text>
</comment>
<dbReference type="Gene3D" id="3.40.50.300">
    <property type="entry name" value="P-loop containing nucleotide triphosphate hydrolases"/>
    <property type="match status" value="1"/>
</dbReference>
<proteinExistence type="predicted"/>
<evidence type="ECO:0008006" key="4">
    <source>
        <dbReference type="Google" id="ProtNLM"/>
    </source>
</evidence>
<protein>
    <recommendedName>
        <fullName evidence="4">ABC transporter family protein</fullName>
    </recommendedName>
</protein>
<feature type="region of interest" description="Disordered" evidence="1">
    <location>
        <begin position="203"/>
        <end position="227"/>
    </location>
</feature>
<evidence type="ECO:0000256" key="1">
    <source>
        <dbReference type="SAM" id="MobiDB-lite"/>
    </source>
</evidence>
<accession>A0A2T1A0E2</accession>
<reference evidence="2 3" key="1">
    <citation type="submission" date="2018-03" db="EMBL/GenBank/DDBJ databases">
        <title>Genomic Encyclopedia of Archaeal and Bacterial Type Strains, Phase II (KMG-II): from individual species to whole genera.</title>
        <authorList>
            <person name="Goeker M."/>
        </authorList>
    </citation>
    <scope>NUCLEOTIDE SEQUENCE [LARGE SCALE GENOMIC DNA]</scope>
    <source>
        <strain evidence="2 3">DSM 100065</strain>
    </source>
</reference>
<dbReference type="AlphaFoldDB" id="A0A2T1A0E2"/>